<accession>A0A5J4Z0H4</accession>
<evidence type="ECO:0000313" key="1">
    <source>
        <dbReference type="EMBL" id="KAA8496915.1"/>
    </source>
</evidence>
<dbReference type="AlphaFoldDB" id="A0A5J4Z0H4"/>
<reference evidence="2" key="1">
    <citation type="journal article" date="2019" name="Nat. Commun.">
        <title>Expansion of phycobilisome linker gene families in mesophilic red algae.</title>
        <authorList>
            <person name="Lee J."/>
            <person name="Kim D."/>
            <person name="Bhattacharya D."/>
            <person name="Yoon H.S."/>
        </authorList>
    </citation>
    <scope>NUCLEOTIDE SEQUENCE [LARGE SCALE GENOMIC DNA]</scope>
    <source>
        <strain evidence="2">CCMP 1328</strain>
    </source>
</reference>
<sequence>MARWAHVPSDYSFVLEYIKGSSNKVPGALSRQPLLAHEPLQSSDERMESIVSSAANSLEKARNLPGKGELKAPYVEDEQITKEIANMNSQRPQFSEPEYFFDEDGILWAQTKPLRRVVPDALLSRVLD</sequence>
<evidence type="ECO:0000313" key="2">
    <source>
        <dbReference type="Proteomes" id="UP000324585"/>
    </source>
</evidence>
<gene>
    <name evidence="1" type="ORF">FVE85_0644</name>
</gene>
<proteinExistence type="predicted"/>
<organism evidence="1 2">
    <name type="scientific">Porphyridium purpureum</name>
    <name type="common">Red alga</name>
    <name type="synonym">Porphyridium cruentum</name>
    <dbReference type="NCBI Taxonomy" id="35688"/>
    <lineage>
        <taxon>Eukaryota</taxon>
        <taxon>Rhodophyta</taxon>
        <taxon>Bangiophyceae</taxon>
        <taxon>Porphyridiales</taxon>
        <taxon>Porphyridiaceae</taxon>
        <taxon>Porphyridium</taxon>
    </lineage>
</organism>
<protein>
    <submittedName>
        <fullName evidence="1">Uncharacterized protein</fullName>
    </submittedName>
</protein>
<comment type="caution">
    <text evidence="1">The sequence shown here is derived from an EMBL/GenBank/DDBJ whole genome shotgun (WGS) entry which is preliminary data.</text>
</comment>
<dbReference type="EMBL" id="VRMN01000002">
    <property type="protein sequence ID" value="KAA8496915.1"/>
    <property type="molecule type" value="Genomic_DNA"/>
</dbReference>
<name>A0A5J4Z0H4_PORPP</name>
<keyword evidence="2" id="KW-1185">Reference proteome</keyword>
<dbReference type="Proteomes" id="UP000324585">
    <property type="component" value="Unassembled WGS sequence"/>
</dbReference>